<gene>
    <name evidence="1" type="ORF">P168DRAFT_71251</name>
</gene>
<protein>
    <submittedName>
        <fullName evidence="1">Uncharacterized protein</fullName>
    </submittedName>
</protein>
<reference evidence="1" key="1">
    <citation type="submission" date="2016-12" db="EMBL/GenBank/DDBJ databases">
        <title>The genomes of Aspergillus section Nigri reveals drivers in fungal speciation.</title>
        <authorList>
            <consortium name="DOE Joint Genome Institute"/>
            <person name="Vesth T.C."/>
            <person name="Nybo J."/>
            <person name="Theobald S."/>
            <person name="Brandl J."/>
            <person name="Frisvad J.C."/>
            <person name="Nielsen K.F."/>
            <person name="Lyhne E.K."/>
            <person name="Kogle M.E."/>
            <person name="Kuo A."/>
            <person name="Riley R."/>
            <person name="Clum A."/>
            <person name="Nolan M."/>
            <person name="Lipzen A."/>
            <person name="Salamov A."/>
            <person name="Henrissat B."/>
            <person name="Wiebenga A."/>
            <person name="De vries R.P."/>
            <person name="Grigoriev I.V."/>
            <person name="Mortensen U.H."/>
            <person name="Andersen M.R."/>
            <person name="Baker S.E."/>
        </authorList>
    </citation>
    <scope>NUCLEOTIDE SEQUENCE</scope>
    <source>
        <strain evidence="1">IBT 28561</strain>
    </source>
</reference>
<organism evidence="1 2">
    <name type="scientific">Aspergillus campestris (strain IBT 28561)</name>
    <dbReference type="NCBI Taxonomy" id="1392248"/>
    <lineage>
        <taxon>Eukaryota</taxon>
        <taxon>Fungi</taxon>
        <taxon>Dikarya</taxon>
        <taxon>Ascomycota</taxon>
        <taxon>Pezizomycotina</taxon>
        <taxon>Eurotiomycetes</taxon>
        <taxon>Eurotiomycetidae</taxon>
        <taxon>Eurotiales</taxon>
        <taxon>Aspergillaceae</taxon>
        <taxon>Aspergillus</taxon>
        <taxon>Aspergillus subgen. Circumdati</taxon>
    </lineage>
</organism>
<sequence length="50" mass="5647">MNWTADLWGGNELKKCHMVVSVPELCCSGVELVIVIHMYAMICYAHCMLC</sequence>
<accession>A0A2I1CSS1</accession>
<dbReference type="RefSeq" id="XP_024689259.1">
    <property type="nucleotide sequence ID" value="XM_024842122.1"/>
</dbReference>
<dbReference type="EMBL" id="MSFM01000014">
    <property type="protein sequence ID" value="PKY00665.1"/>
    <property type="molecule type" value="Genomic_DNA"/>
</dbReference>
<dbReference type="GeneID" id="36549651"/>
<evidence type="ECO:0000313" key="2">
    <source>
        <dbReference type="Proteomes" id="UP000234254"/>
    </source>
</evidence>
<dbReference type="VEuPathDB" id="FungiDB:P168DRAFT_71251"/>
<keyword evidence="2" id="KW-1185">Reference proteome</keyword>
<evidence type="ECO:0000313" key="1">
    <source>
        <dbReference type="EMBL" id="PKY00665.1"/>
    </source>
</evidence>
<name>A0A2I1CSS1_ASPC2</name>
<dbReference type="Proteomes" id="UP000234254">
    <property type="component" value="Unassembled WGS sequence"/>
</dbReference>
<proteinExistence type="predicted"/>
<dbReference type="AlphaFoldDB" id="A0A2I1CSS1"/>
<comment type="caution">
    <text evidence="1">The sequence shown here is derived from an EMBL/GenBank/DDBJ whole genome shotgun (WGS) entry which is preliminary data.</text>
</comment>